<feature type="transmembrane region" description="Helical" evidence="1">
    <location>
        <begin position="7"/>
        <end position="27"/>
    </location>
</feature>
<keyword evidence="1" id="KW-0472">Membrane</keyword>
<evidence type="ECO:0000256" key="1">
    <source>
        <dbReference type="SAM" id="Phobius"/>
    </source>
</evidence>
<dbReference type="Proteomes" id="UP000015520">
    <property type="component" value="Unassembled WGS sequence"/>
</dbReference>
<proteinExistence type="predicted"/>
<protein>
    <submittedName>
        <fullName evidence="2">Uncharacterized protein</fullName>
    </submittedName>
</protein>
<evidence type="ECO:0000313" key="2">
    <source>
        <dbReference type="EMBL" id="EQB39534.1"/>
    </source>
</evidence>
<keyword evidence="1" id="KW-0812">Transmembrane</keyword>
<keyword evidence="3" id="KW-1185">Reference proteome</keyword>
<dbReference type="EMBL" id="AUPZ01000007">
    <property type="protein sequence ID" value="EQB39534.1"/>
    <property type="molecule type" value="Genomic_DNA"/>
</dbReference>
<name>T0KR55_9BACT</name>
<organism evidence="2 3">
    <name type="scientific">Sulfurimonas hongkongensis</name>
    <dbReference type="NCBI Taxonomy" id="1172190"/>
    <lineage>
        <taxon>Bacteria</taxon>
        <taxon>Pseudomonadati</taxon>
        <taxon>Campylobacterota</taxon>
        <taxon>Epsilonproteobacteria</taxon>
        <taxon>Campylobacterales</taxon>
        <taxon>Sulfurimonadaceae</taxon>
        <taxon>Sulfurimonas</taxon>
    </lineage>
</organism>
<gene>
    <name evidence="2" type="ORF">M947_05950</name>
</gene>
<keyword evidence="1" id="KW-1133">Transmembrane helix</keyword>
<sequence length="29" mass="3280">MEKIISWGLVIMAIYTIYAVVTPNHLFVG</sequence>
<reference evidence="2 3" key="1">
    <citation type="submission" date="2013-07" db="EMBL/GenBank/DDBJ databases">
        <title>Sulfurimonas hongkongensis AST-10 Genome Sequencing.</title>
        <authorList>
            <person name="Cai L."/>
            <person name="Zhang T."/>
        </authorList>
    </citation>
    <scope>NUCLEOTIDE SEQUENCE [LARGE SCALE GENOMIC DNA]</scope>
    <source>
        <strain evidence="2 3">AST-10</strain>
    </source>
</reference>
<evidence type="ECO:0000313" key="3">
    <source>
        <dbReference type="Proteomes" id="UP000015520"/>
    </source>
</evidence>
<comment type="caution">
    <text evidence="2">The sequence shown here is derived from an EMBL/GenBank/DDBJ whole genome shotgun (WGS) entry which is preliminary data.</text>
</comment>
<dbReference type="AlphaFoldDB" id="T0KR55"/>
<accession>T0KR55</accession>